<dbReference type="EMBL" id="MZ202357">
    <property type="protein sequence ID" value="UHB41845.1"/>
    <property type="molecule type" value="Genomic_DNA"/>
</dbReference>
<dbReference type="AlphaFoldDB" id="A0A8K1ZR05"/>
<accession>A0A8K1ZR05</accession>
<reference evidence="1" key="1">
    <citation type="submission" date="2021-05" db="EMBL/GenBank/DDBJ databases">
        <title>Characterization of the complete mitochondrial genome of Butyriboletus roseoflavus.</title>
        <authorList>
            <person name="Li Q."/>
            <person name="Peng C."/>
        </authorList>
    </citation>
    <scope>NUCLEOTIDE SEQUENCE</scope>
</reference>
<gene>
    <name evidence="1" type="primary">orf108</name>
</gene>
<organism evidence="1">
    <name type="scientific">Butyriboletus roseoflavus</name>
    <dbReference type="NCBI Taxonomy" id="1325616"/>
    <lineage>
        <taxon>Eukaryota</taxon>
        <taxon>Fungi</taxon>
        <taxon>Dikarya</taxon>
        <taxon>Basidiomycota</taxon>
        <taxon>Agaricomycotina</taxon>
        <taxon>Agaricomycetes</taxon>
        <taxon>Agaricomycetidae</taxon>
        <taxon>Boletales</taxon>
        <taxon>Boletineae</taxon>
        <taxon>Boletaceae</taxon>
        <taxon>Boletoideae</taxon>
        <taxon>Butyriboletus</taxon>
    </lineage>
</organism>
<keyword evidence="1" id="KW-0496">Mitochondrion</keyword>
<sequence>MWKFNYTKVNIFKYQINNGILDFNIIFNCLDKFFNDIMNPLENTQYVTFQFMYKFSDNTFRTLGYLNKINKNDLDNLKVIYYSFIKMILINIMKLLKKLLLFILNIDI</sequence>
<proteinExistence type="predicted"/>
<geneLocation type="mitochondrion" evidence="1"/>
<protein>
    <submittedName>
        <fullName evidence="1">Uncharacterized protein</fullName>
    </submittedName>
</protein>
<evidence type="ECO:0000313" key="1">
    <source>
        <dbReference type="EMBL" id="UHB41845.1"/>
    </source>
</evidence>
<name>A0A8K1ZR05_9AGAM</name>